<evidence type="ECO:0000256" key="1">
    <source>
        <dbReference type="ARBA" id="ARBA00004141"/>
    </source>
</evidence>
<dbReference type="GO" id="GO:0019367">
    <property type="term" value="P:fatty acid elongation, saturated fatty acid"/>
    <property type="evidence" value="ECO:0007669"/>
    <property type="project" value="TreeGrafter"/>
</dbReference>
<comment type="subcellular location">
    <subcellularLocation>
        <location evidence="1">Membrane</location>
        <topology evidence="1">Multi-pass membrane protein</topology>
    </subcellularLocation>
</comment>
<keyword evidence="3 11" id="KW-0444">Lipid biosynthesis</keyword>
<dbReference type="PANTHER" id="PTHR11157:SF156">
    <property type="entry name" value="FATTY ACID ELONGATION PROTEIN 4-RELATED"/>
    <property type="match status" value="1"/>
</dbReference>
<feature type="transmembrane region" description="Helical" evidence="11">
    <location>
        <begin position="141"/>
        <end position="160"/>
    </location>
</feature>
<keyword evidence="10 11" id="KW-0275">Fatty acid biosynthesis</keyword>
<feature type="transmembrane region" description="Helical" evidence="11">
    <location>
        <begin position="237"/>
        <end position="258"/>
    </location>
</feature>
<dbReference type="GO" id="GO:0030148">
    <property type="term" value="P:sphingolipid biosynthetic process"/>
    <property type="evidence" value="ECO:0007669"/>
    <property type="project" value="TreeGrafter"/>
</dbReference>
<evidence type="ECO:0000256" key="9">
    <source>
        <dbReference type="ARBA" id="ARBA00023136"/>
    </source>
</evidence>
<feature type="transmembrane region" description="Helical" evidence="11">
    <location>
        <begin position="188"/>
        <end position="209"/>
    </location>
</feature>
<evidence type="ECO:0000313" key="12">
    <source>
        <dbReference type="Proteomes" id="UP000887572"/>
    </source>
</evidence>
<feature type="transmembrane region" description="Helical" evidence="11">
    <location>
        <begin position="214"/>
        <end position="231"/>
    </location>
</feature>
<dbReference type="PANTHER" id="PTHR11157">
    <property type="entry name" value="FATTY ACID ACYL TRANSFERASE-RELATED"/>
    <property type="match status" value="1"/>
</dbReference>
<comment type="pathway">
    <text evidence="2">Lipid metabolism; fatty acid biosynthesis.</text>
</comment>
<dbReference type="InterPro" id="IPR030457">
    <property type="entry name" value="ELO_CS"/>
</dbReference>
<dbReference type="GO" id="GO:0005789">
    <property type="term" value="C:endoplasmic reticulum membrane"/>
    <property type="evidence" value="ECO:0007669"/>
    <property type="project" value="TreeGrafter"/>
</dbReference>
<organism evidence="12 13">
    <name type="scientific">Globodera rostochiensis</name>
    <name type="common">Golden nematode worm</name>
    <name type="synonym">Heterodera rostochiensis</name>
    <dbReference type="NCBI Taxonomy" id="31243"/>
    <lineage>
        <taxon>Eukaryota</taxon>
        <taxon>Metazoa</taxon>
        <taxon>Ecdysozoa</taxon>
        <taxon>Nematoda</taxon>
        <taxon>Chromadorea</taxon>
        <taxon>Rhabditida</taxon>
        <taxon>Tylenchina</taxon>
        <taxon>Tylenchomorpha</taxon>
        <taxon>Tylenchoidea</taxon>
        <taxon>Heteroderidae</taxon>
        <taxon>Heteroderinae</taxon>
        <taxon>Globodera</taxon>
    </lineage>
</organism>
<keyword evidence="8 11" id="KW-0443">Lipid metabolism</keyword>
<keyword evidence="7 11" id="KW-1133">Transmembrane helix</keyword>
<comment type="catalytic activity">
    <reaction evidence="11">
        <text>a very-long-chain acyl-CoA + malonyl-CoA + H(+) = a very-long-chain 3-oxoacyl-CoA + CO2 + CoA</text>
        <dbReference type="Rhea" id="RHEA:32727"/>
        <dbReference type="ChEBI" id="CHEBI:15378"/>
        <dbReference type="ChEBI" id="CHEBI:16526"/>
        <dbReference type="ChEBI" id="CHEBI:57287"/>
        <dbReference type="ChEBI" id="CHEBI:57384"/>
        <dbReference type="ChEBI" id="CHEBI:90725"/>
        <dbReference type="ChEBI" id="CHEBI:90736"/>
        <dbReference type="EC" id="2.3.1.199"/>
    </reaction>
</comment>
<evidence type="ECO:0000256" key="3">
    <source>
        <dbReference type="ARBA" id="ARBA00022516"/>
    </source>
</evidence>
<evidence type="ECO:0000256" key="5">
    <source>
        <dbReference type="ARBA" id="ARBA00022692"/>
    </source>
</evidence>
<comment type="similarity">
    <text evidence="11">Belongs to the ELO family.</text>
</comment>
<evidence type="ECO:0000313" key="13">
    <source>
        <dbReference type="WBParaSite" id="Gr19_v10_g4128.t1"/>
    </source>
</evidence>
<evidence type="ECO:0000256" key="2">
    <source>
        <dbReference type="ARBA" id="ARBA00005194"/>
    </source>
</evidence>
<keyword evidence="12" id="KW-1185">Reference proteome</keyword>
<evidence type="ECO:0000256" key="6">
    <source>
        <dbReference type="ARBA" id="ARBA00022832"/>
    </source>
</evidence>
<name>A0A914HVC4_GLORO</name>
<dbReference type="GO" id="GO:0034626">
    <property type="term" value="P:fatty acid elongation, polyunsaturated fatty acid"/>
    <property type="evidence" value="ECO:0007669"/>
    <property type="project" value="TreeGrafter"/>
</dbReference>
<evidence type="ECO:0000256" key="8">
    <source>
        <dbReference type="ARBA" id="ARBA00023098"/>
    </source>
</evidence>
<feature type="transmembrane region" description="Helical" evidence="11">
    <location>
        <begin position="270"/>
        <end position="291"/>
    </location>
</feature>
<dbReference type="PROSITE" id="PS01188">
    <property type="entry name" value="ELO"/>
    <property type="match status" value="1"/>
</dbReference>
<protein>
    <recommendedName>
        <fullName evidence="11">Elongation of very long chain fatty acids protein</fullName>
        <ecNumber evidence="11">2.3.1.199</ecNumber>
    </recommendedName>
    <alternativeName>
        <fullName evidence="11">Very-long-chain 3-oxoacyl-CoA synthase</fullName>
    </alternativeName>
</protein>
<dbReference type="GO" id="GO:0009922">
    <property type="term" value="F:fatty acid elongase activity"/>
    <property type="evidence" value="ECO:0007669"/>
    <property type="project" value="UniProtKB-EC"/>
</dbReference>
<dbReference type="Pfam" id="PF01151">
    <property type="entry name" value="ELO"/>
    <property type="match status" value="1"/>
</dbReference>
<dbReference type="InterPro" id="IPR002076">
    <property type="entry name" value="ELO_fam"/>
</dbReference>
<feature type="transmembrane region" description="Helical" evidence="11">
    <location>
        <begin position="311"/>
        <end position="330"/>
    </location>
</feature>
<keyword evidence="5 11" id="KW-0812">Transmembrane</keyword>
<evidence type="ECO:0000256" key="10">
    <source>
        <dbReference type="ARBA" id="ARBA00023160"/>
    </source>
</evidence>
<keyword evidence="9 11" id="KW-0472">Membrane</keyword>
<accession>A0A914HVC4</accession>
<dbReference type="GO" id="GO:0034625">
    <property type="term" value="P:fatty acid elongation, monounsaturated fatty acid"/>
    <property type="evidence" value="ECO:0007669"/>
    <property type="project" value="TreeGrafter"/>
</dbReference>
<proteinExistence type="inferred from homology"/>
<dbReference type="EC" id="2.3.1.199" evidence="11"/>
<dbReference type="GO" id="GO:0042761">
    <property type="term" value="P:very long-chain fatty acid biosynthetic process"/>
    <property type="evidence" value="ECO:0007669"/>
    <property type="project" value="TreeGrafter"/>
</dbReference>
<evidence type="ECO:0000256" key="7">
    <source>
        <dbReference type="ARBA" id="ARBA00022989"/>
    </source>
</evidence>
<evidence type="ECO:0000256" key="11">
    <source>
        <dbReference type="RuleBase" id="RU361115"/>
    </source>
</evidence>
<reference evidence="13" key="1">
    <citation type="submission" date="2022-11" db="UniProtKB">
        <authorList>
            <consortium name="WormBaseParasite"/>
        </authorList>
    </citation>
    <scope>IDENTIFICATION</scope>
</reference>
<evidence type="ECO:0000256" key="4">
    <source>
        <dbReference type="ARBA" id="ARBA00022679"/>
    </source>
</evidence>
<dbReference type="AlphaFoldDB" id="A0A914HVC4"/>
<keyword evidence="6 11" id="KW-0276">Fatty acid metabolism</keyword>
<keyword evidence="4 11" id="KW-0808">Transferase</keyword>
<sequence length="349" mass="40194">MARKASKVVGKGNKITAGLCEKGKISPEILKLLASRKRWTLVGCDGVAQSTKTNTNLFKMLFDLFNSFEKYQENSTRNMNSAYKHKFQFPYERIEDPTGMTLLFQNNWHHTITIGVLYYIIIKSIEWAMRDRKPFDLRNYLSVWNMALAVFSICGTIRIAEESLTNLLSEGFTYTICHTVNCRGPSPFWALLFFYSKIAEFGDTLFIVLRKKRLIFLHYYHHAAVLVYSAHSGAEHTAASSLFLPMNFFAHSLMYSYYALNSLGFKMPRWFAMAVTIVQTTQMLCGVAITAVVFKLKVFDGARCQQSMGNLYLAIFLYSTFAVLFIKFFYAAYLRKEKRRIAAEQKKVE</sequence>
<dbReference type="Proteomes" id="UP000887572">
    <property type="component" value="Unplaced"/>
</dbReference>
<dbReference type="WBParaSite" id="Gr19_v10_g4128.t1">
    <property type="protein sequence ID" value="Gr19_v10_g4128.t1"/>
    <property type="gene ID" value="Gr19_v10_g4128"/>
</dbReference>